<reference evidence="3" key="1">
    <citation type="journal article" date="2019" name="Int. J. Syst. Evol. Microbiol.">
        <title>The Global Catalogue of Microorganisms (GCM) 10K type strain sequencing project: providing services to taxonomists for standard genome sequencing and annotation.</title>
        <authorList>
            <consortium name="The Broad Institute Genomics Platform"/>
            <consortium name="The Broad Institute Genome Sequencing Center for Infectious Disease"/>
            <person name="Wu L."/>
            <person name="Ma J."/>
        </authorList>
    </citation>
    <scope>NUCLEOTIDE SEQUENCE [LARGE SCALE GENOMIC DNA]</scope>
    <source>
        <strain evidence="3">CCM 2767</strain>
    </source>
</reference>
<evidence type="ECO:0000256" key="1">
    <source>
        <dbReference type="SAM" id="MobiDB-lite"/>
    </source>
</evidence>
<dbReference type="RefSeq" id="WP_188381308.1">
    <property type="nucleotide sequence ID" value="NZ_BMDI01000002.1"/>
</dbReference>
<evidence type="ECO:0000313" key="3">
    <source>
        <dbReference type="Proteomes" id="UP000642180"/>
    </source>
</evidence>
<feature type="compositionally biased region" description="Basic residues" evidence="1">
    <location>
        <begin position="1"/>
        <end position="12"/>
    </location>
</feature>
<dbReference type="Proteomes" id="UP000642180">
    <property type="component" value="Unassembled WGS sequence"/>
</dbReference>
<comment type="caution">
    <text evidence="2">The sequence shown here is derived from an EMBL/GenBank/DDBJ whole genome shotgun (WGS) entry which is preliminary data.</text>
</comment>
<proteinExistence type="predicted"/>
<feature type="region of interest" description="Disordered" evidence="1">
    <location>
        <begin position="1"/>
        <end position="52"/>
    </location>
</feature>
<keyword evidence="3" id="KW-1185">Reference proteome</keyword>
<organism evidence="2 3">
    <name type="scientific">Oxalicibacterium faecigallinarum</name>
    <dbReference type="NCBI Taxonomy" id="573741"/>
    <lineage>
        <taxon>Bacteria</taxon>
        <taxon>Pseudomonadati</taxon>
        <taxon>Pseudomonadota</taxon>
        <taxon>Betaproteobacteria</taxon>
        <taxon>Burkholderiales</taxon>
        <taxon>Oxalobacteraceae</taxon>
        <taxon>Oxalicibacterium</taxon>
    </lineage>
</organism>
<protein>
    <submittedName>
        <fullName evidence="2">Uncharacterized protein</fullName>
    </submittedName>
</protein>
<gene>
    <name evidence="2" type="ORF">GCM10008066_20970</name>
</gene>
<dbReference type="EMBL" id="BMDI01000002">
    <property type="protein sequence ID" value="GGI19826.1"/>
    <property type="molecule type" value="Genomic_DNA"/>
</dbReference>
<name>A0A8J3AQL4_9BURK</name>
<accession>A0A8J3AQL4</accession>
<dbReference type="AlphaFoldDB" id="A0A8J3AQL4"/>
<evidence type="ECO:0000313" key="2">
    <source>
        <dbReference type="EMBL" id="GGI19826.1"/>
    </source>
</evidence>
<sequence length="64" mass="7157">MANKALAKRQRMTIRQEPSQKAPRNPFALAAKQRAAGPHQPAKLSQRPGKKQLLDLLLQNSKDD</sequence>